<dbReference type="InterPro" id="IPR016097">
    <property type="entry name" value="DUF695"/>
</dbReference>
<dbReference type="Pfam" id="PF05117">
    <property type="entry name" value="DUF695"/>
    <property type="match status" value="1"/>
</dbReference>
<accession>A0AAX2S0Q8</accession>
<gene>
    <name evidence="3" type="ORF">E2R48_02485</name>
</gene>
<dbReference type="NCBIfam" id="TIGR01619">
    <property type="entry name" value="hyp_HI0040"/>
    <property type="match status" value="1"/>
</dbReference>
<dbReference type="Proteomes" id="UP000297565">
    <property type="component" value="Unassembled WGS sequence"/>
</dbReference>
<dbReference type="InterPro" id="IPR036701">
    <property type="entry name" value="RraB-like_sf"/>
</dbReference>
<dbReference type="EMBL" id="SNRV01000002">
    <property type="protein sequence ID" value="TEW31050.1"/>
    <property type="molecule type" value="Genomic_DNA"/>
</dbReference>
<feature type="domain" description="Regulator of ribonuclease activity B" evidence="2">
    <location>
        <begin position="170"/>
        <end position="271"/>
    </location>
</feature>
<dbReference type="Pfam" id="PF06877">
    <property type="entry name" value="RraB"/>
    <property type="match status" value="1"/>
</dbReference>
<dbReference type="InterPro" id="IPR009671">
    <property type="entry name" value="RraB_dom"/>
</dbReference>
<feature type="domain" description="DUF695" evidence="1">
    <location>
        <begin position="29"/>
        <end position="158"/>
    </location>
</feature>
<dbReference type="InterPro" id="IPR006506">
    <property type="entry name" value="CHP01619"/>
</dbReference>
<evidence type="ECO:0000313" key="3">
    <source>
        <dbReference type="EMBL" id="TEW31050.1"/>
    </source>
</evidence>
<evidence type="ECO:0000259" key="2">
    <source>
        <dbReference type="Pfam" id="PF06877"/>
    </source>
</evidence>
<evidence type="ECO:0000259" key="1">
    <source>
        <dbReference type="Pfam" id="PF05117"/>
    </source>
</evidence>
<dbReference type="Gene3D" id="3.30.70.970">
    <property type="entry name" value="RraB-like"/>
    <property type="match status" value="1"/>
</dbReference>
<sequence>MILERWKNHLIMLRFGRNLSEEHRMGIEQEWQNYRSKINDKLAVFSVNLKLLEQFPVVNHICEIVVHFEVPYISDAQGLPQIESYAGLQQDLLKISSLISAQPNVYYAGNILCNGNATLYFYCNDALDITDVLSDNFPNAVNIEKQFDSTWDLYFDFLMASQADLKVNAAEELLATLIEKGEDISKSYQIEHTFYFYKENDLYLFLENIATSDISFLSLKHSSKQISVNGYNVYIAKIEQELYLNDASIYEYIRNFEELALQHSGEYIGWESEDIGINKNQLN</sequence>
<comment type="caution">
    <text evidence="3">The sequence shown here is derived from an EMBL/GenBank/DDBJ whole genome shotgun (WGS) entry which is preliminary data.</text>
</comment>
<dbReference type="AlphaFoldDB" id="A0AAX2S0Q8"/>
<evidence type="ECO:0000313" key="4">
    <source>
        <dbReference type="Proteomes" id="UP000297565"/>
    </source>
</evidence>
<name>A0AAX2S0Q8_HISSO</name>
<organism evidence="3 4">
    <name type="scientific">Histophilus somni</name>
    <name type="common">Haemophilus somnus</name>
    <dbReference type="NCBI Taxonomy" id="731"/>
    <lineage>
        <taxon>Bacteria</taxon>
        <taxon>Pseudomonadati</taxon>
        <taxon>Pseudomonadota</taxon>
        <taxon>Gammaproteobacteria</taxon>
        <taxon>Pasteurellales</taxon>
        <taxon>Pasteurellaceae</taxon>
        <taxon>Histophilus</taxon>
    </lineage>
</organism>
<proteinExistence type="predicted"/>
<protein>
    <submittedName>
        <fullName evidence="3">TIGR01619 family protein</fullName>
    </submittedName>
</protein>
<reference evidence="3 4" key="1">
    <citation type="submission" date="2019-03" db="EMBL/GenBank/DDBJ databases">
        <title>Horizontal Gene Transfer Machinery in Histophilus somni.</title>
        <authorList>
            <person name="Mostafa Nazari M."/>
            <person name="Liljebjelke K."/>
        </authorList>
    </citation>
    <scope>NUCLEOTIDE SEQUENCE [LARGE SCALE GENOMIC DNA]</scope>
    <source>
        <strain evidence="3 4">UOC-EPH-KLM-04</strain>
    </source>
</reference>
<dbReference type="SUPFAM" id="SSF89946">
    <property type="entry name" value="Hypothetical protein VC0424"/>
    <property type="match status" value="1"/>
</dbReference>